<proteinExistence type="predicted"/>
<dbReference type="RefSeq" id="WP_345316943.1">
    <property type="nucleotide sequence ID" value="NZ_BAABLF010000013.1"/>
</dbReference>
<name>A0ABP9S6H1_9GAMM</name>
<accession>A0ABP9S6H1</accession>
<dbReference type="InterPro" id="IPR029069">
    <property type="entry name" value="HotDog_dom_sf"/>
</dbReference>
<evidence type="ECO:0000313" key="1">
    <source>
        <dbReference type="EMBL" id="GAA5192046.1"/>
    </source>
</evidence>
<protein>
    <recommendedName>
        <fullName evidence="3">Thioesterase family protein</fullName>
    </recommendedName>
</protein>
<comment type="caution">
    <text evidence="1">The sequence shown here is derived from an EMBL/GenBank/DDBJ whole genome shotgun (WGS) entry which is preliminary data.</text>
</comment>
<dbReference type="EMBL" id="BAABLF010000013">
    <property type="protein sequence ID" value="GAA5192046.1"/>
    <property type="molecule type" value="Genomic_DNA"/>
</dbReference>
<evidence type="ECO:0008006" key="3">
    <source>
        <dbReference type="Google" id="ProtNLM"/>
    </source>
</evidence>
<dbReference type="Gene3D" id="3.10.129.10">
    <property type="entry name" value="Hotdog Thioesterase"/>
    <property type="match status" value="1"/>
</dbReference>
<organism evidence="1 2">
    <name type="scientific">Ferrimonas gelatinilytica</name>
    <dbReference type="NCBI Taxonomy" id="1255257"/>
    <lineage>
        <taxon>Bacteria</taxon>
        <taxon>Pseudomonadati</taxon>
        <taxon>Pseudomonadota</taxon>
        <taxon>Gammaproteobacteria</taxon>
        <taxon>Alteromonadales</taxon>
        <taxon>Ferrimonadaceae</taxon>
        <taxon>Ferrimonas</taxon>
    </lineage>
</organism>
<sequence>MTLVIDPKFNGPDGSGNGGYCAGQFAQAFAPDSLAAIRVRLCSPPPLGQAMTMTHEEEEARVWHGETEVARLALAPLALELPRPCSGEQAEEARERYPGFVQHAFPRCYVCGPERAEHDGLRIFAGAVEGERMVAAPFEPFEALADPLGFLKPEQVWAALDCPSYFAAMLGQTPTTALLGTFTVQRFEARIPAKGRYRICAWPLEGEGRKRRAGAALFDHDDRCLAAAEALWILLPGES</sequence>
<evidence type="ECO:0000313" key="2">
    <source>
        <dbReference type="Proteomes" id="UP001501600"/>
    </source>
</evidence>
<gene>
    <name evidence="1" type="ORF">GCM10025772_20250</name>
</gene>
<dbReference type="Proteomes" id="UP001501600">
    <property type="component" value="Unassembled WGS sequence"/>
</dbReference>
<keyword evidence="2" id="KW-1185">Reference proteome</keyword>
<dbReference type="SUPFAM" id="SSF54637">
    <property type="entry name" value="Thioesterase/thiol ester dehydrase-isomerase"/>
    <property type="match status" value="1"/>
</dbReference>
<reference evidence="2" key="1">
    <citation type="journal article" date="2019" name="Int. J. Syst. Evol. Microbiol.">
        <title>The Global Catalogue of Microorganisms (GCM) 10K type strain sequencing project: providing services to taxonomists for standard genome sequencing and annotation.</title>
        <authorList>
            <consortium name="The Broad Institute Genomics Platform"/>
            <consortium name="The Broad Institute Genome Sequencing Center for Infectious Disease"/>
            <person name="Wu L."/>
            <person name="Ma J."/>
        </authorList>
    </citation>
    <scope>NUCLEOTIDE SEQUENCE [LARGE SCALE GENOMIC DNA]</scope>
    <source>
        <strain evidence="2">JCM 18720</strain>
    </source>
</reference>